<evidence type="ECO:0000313" key="2">
    <source>
        <dbReference type="Proteomes" id="UP000254326"/>
    </source>
</evidence>
<dbReference type="RefSeq" id="WP_115466106.1">
    <property type="nucleotide sequence ID" value="NZ_QKRA01000001.1"/>
</dbReference>
<proteinExistence type="predicted"/>
<accession>A0A370UCI8</accession>
<dbReference type="Proteomes" id="UP000254326">
    <property type="component" value="Unassembled WGS sequence"/>
</dbReference>
<comment type="caution">
    <text evidence="1">The sequence shown here is derived from an EMBL/GenBank/DDBJ whole genome shotgun (WGS) entry which is preliminary data.</text>
</comment>
<dbReference type="AlphaFoldDB" id="A0A370UCI8"/>
<dbReference type="EMBL" id="QKRA01000001">
    <property type="protein sequence ID" value="RDL45516.1"/>
    <property type="molecule type" value="Genomic_DNA"/>
</dbReference>
<reference evidence="1 2" key="1">
    <citation type="submission" date="2018-06" db="EMBL/GenBank/DDBJ databases">
        <title>Marinomonas sp. YLB-05 draft genome sequence.</title>
        <authorList>
            <person name="Yu L."/>
            <person name="Tang X."/>
        </authorList>
    </citation>
    <scope>NUCLEOTIDE SEQUENCE [LARGE SCALE GENOMIC DNA]</scope>
    <source>
        <strain evidence="1 2">YLB-05</strain>
    </source>
</reference>
<keyword evidence="2" id="KW-1185">Reference proteome</keyword>
<protein>
    <submittedName>
        <fullName evidence="1">Uncharacterized protein</fullName>
    </submittedName>
</protein>
<evidence type="ECO:0000313" key="1">
    <source>
        <dbReference type="EMBL" id="RDL45516.1"/>
    </source>
</evidence>
<name>A0A370UCI8_9GAMM</name>
<organism evidence="1 2">
    <name type="scientific">Marinomonas piezotolerans</name>
    <dbReference type="NCBI Taxonomy" id="2213058"/>
    <lineage>
        <taxon>Bacteria</taxon>
        <taxon>Pseudomonadati</taxon>
        <taxon>Pseudomonadota</taxon>
        <taxon>Gammaproteobacteria</taxon>
        <taxon>Oceanospirillales</taxon>
        <taxon>Oceanospirillaceae</taxon>
        <taxon>Marinomonas</taxon>
    </lineage>
</organism>
<sequence length="181" mass="21112">MRDRNYFWSRFSTQKLALQDFTDFIIDIFPDKLIPGAKKQHYHEFLPFYISSYCDLPTREEGRVLQALTALCIQQYYAAQQTQRENRFTFACEEILAALEIDKTNENTAMLWRSFDRLQAVSVSYFDDHSVAFDDLAVTLDLFGHEGSFQLLPGFSGICVDNKLERISFSLWSNAFELLRS</sequence>
<gene>
    <name evidence="1" type="ORF">DN730_00225</name>
</gene>